<dbReference type="InterPro" id="IPR002223">
    <property type="entry name" value="Kunitz_BPTI"/>
</dbReference>
<dbReference type="STRING" id="7266.A0A3B0JUV9"/>
<dbReference type="OMA" id="DINCASE"/>
<dbReference type="Pfam" id="PF00014">
    <property type="entry name" value="Kunitz_BPTI"/>
    <property type="match status" value="2"/>
</dbReference>
<keyword evidence="7" id="KW-1133">Transmembrane helix</keyword>
<feature type="transmembrane region" description="Helical" evidence="7">
    <location>
        <begin position="71"/>
        <end position="92"/>
    </location>
</feature>
<name>A0A3B0JUV9_DROGU</name>
<keyword evidence="6" id="KW-1015">Disulfide bond</keyword>
<evidence type="ECO:0000256" key="6">
    <source>
        <dbReference type="ARBA" id="ARBA00023157"/>
    </source>
</evidence>
<dbReference type="Gene3D" id="4.10.410.10">
    <property type="entry name" value="Pancreatic trypsin inhibitor Kunitz domain"/>
    <property type="match status" value="2"/>
</dbReference>
<dbReference type="GO" id="GO:0048019">
    <property type="term" value="F:receptor antagonist activity"/>
    <property type="evidence" value="ECO:0007669"/>
    <property type="project" value="TreeGrafter"/>
</dbReference>
<comment type="subcellular location">
    <subcellularLocation>
        <location evidence="1">Secreted</location>
    </subcellularLocation>
</comment>
<dbReference type="PANTHER" id="PTHR45938">
    <property type="entry name" value="ACP24A4-RELATED"/>
    <property type="match status" value="1"/>
</dbReference>
<evidence type="ECO:0000256" key="4">
    <source>
        <dbReference type="ARBA" id="ARBA00022729"/>
    </source>
</evidence>
<sequence length="154" mass="17868">MMQNDSAKCQSDPTLTGTCTNYTKKWFYSRSYRECIMFHYGGCGQTKNLFDSEEHCESLCLGLETTKMKSFSWHSLLLVLLLFFLFATAWAYNAKKCDDVPTETGPCQGEFEMWRFDNVNRQCESFIYGGCQATNNFFETGMHCVLNCLKHHEF</sequence>
<dbReference type="EMBL" id="OUUW01000010">
    <property type="protein sequence ID" value="SPP85874.1"/>
    <property type="molecule type" value="Genomic_DNA"/>
</dbReference>
<evidence type="ECO:0000256" key="2">
    <source>
        <dbReference type="ARBA" id="ARBA00022525"/>
    </source>
</evidence>
<dbReference type="FunFam" id="4.10.410.10:FF:000020">
    <property type="entry name" value="Collagen, type VI, alpha 3"/>
    <property type="match status" value="1"/>
</dbReference>
<gene>
    <name evidence="9" type="ORF">DGUA_6G004439</name>
</gene>
<keyword evidence="10" id="KW-1185">Reference proteome</keyword>
<keyword evidence="7" id="KW-0812">Transmembrane</keyword>
<dbReference type="CDD" id="cd00109">
    <property type="entry name" value="Kunitz-type"/>
    <property type="match status" value="1"/>
</dbReference>
<dbReference type="GO" id="GO:0050431">
    <property type="term" value="F:transforming growth factor beta binding"/>
    <property type="evidence" value="ECO:0007669"/>
    <property type="project" value="TreeGrafter"/>
</dbReference>
<keyword evidence="2" id="KW-0964">Secreted</keyword>
<protein>
    <submittedName>
        <fullName evidence="9">Blast:Papilin</fullName>
    </submittedName>
</protein>
<dbReference type="GO" id="GO:0005615">
    <property type="term" value="C:extracellular space"/>
    <property type="evidence" value="ECO:0007669"/>
    <property type="project" value="TreeGrafter"/>
</dbReference>
<dbReference type="InterPro" id="IPR036880">
    <property type="entry name" value="Kunitz_BPTI_sf"/>
</dbReference>
<keyword evidence="3" id="KW-0646">Protease inhibitor</keyword>
<evidence type="ECO:0000256" key="5">
    <source>
        <dbReference type="ARBA" id="ARBA00022900"/>
    </source>
</evidence>
<dbReference type="OrthoDB" id="4473401at2759"/>
<feature type="domain" description="BPTI/Kunitz inhibitor" evidence="8">
    <location>
        <begin position="98"/>
        <end position="148"/>
    </location>
</feature>
<evidence type="ECO:0000256" key="7">
    <source>
        <dbReference type="SAM" id="Phobius"/>
    </source>
</evidence>
<dbReference type="PROSITE" id="PS50279">
    <property type="entry name" value="BPTI_KUNITZ_2"/>
    <property type="match status" value="2"/>
</dbReference>
<dbReference type="GO" id="GO:0004867">
    <property type="term" value="F:serine-type endopeptidase inhibitor activity"/>
    <property type="evidence" value="ECO:0007669"/>
    <property type="project" value="UniProtKB-KW"/>
</dbReference>
<dbReference type="PANTHER" id="PTHR45938:SF7">
    <property type="entry name" value="WAP, KAZAL, IMMUNOGLOBULIN, KUNITZ AND NTR DOMAIN-CONTAINING PROTEIN 2"/>
    <property type="match status" value="1"/>
</dbReference>
<dbReference type="AlphaFoldDB" id="A0A3B0JUV9"/>
<evidence type="ECO:0000313" key="9">
    <source>
        <dbReference type="EMBL" id="SPP85874.1"/>
    </source>
</evidence>
<dbReference type="Proteomes" id="UP000268350">
    <property type="component" value="Unassembled WGS sequence"/>
</dbReference>
<keyword evidence="7" id="KW-0472">Membrane</keyword>
<dbReference type="PROSITE" id="PS00280">
    <property type="entry name" value="BPTI_KUNITZ_1"/>
    <property type="match status" value="2"/>
</dbReference>
<organism evidence="9 10">
    <name type="scientific">Drosophila guanche</name>
    <name type="common">Fruit fly</name>
    <dbReference type="NCBI Taxonomy" id="7266"/>
    <lineage>
        <taxon>Eukaryota</taxon>
        <taxon>Metazoa</taxon>
        <taxon>Ecdysozoa</taxon>
        <taxon>Arthropoda</taxon>
        <taxon>Hexapoda</taxon>
        <taxon>Insecta</taxon>
        <taxon>Pterygota</taxon>
        <taxon>Neoptera</taxon>
        <taxon>Endopterygota</taxon>
        <taxon>Diptera</taxon>
        <taxon>Brachycera</taxon>
        <taxon>Muscomorpha</taxon>
        <taxon>Ephydroidea</taxon>
        <taxon>Drosophilidae</taxon>
        <taxon>Drosophila</taxon>
        <taxon>Sophophora</taxon>
    </lineage>
</organism>
<feature type="domain" description="BPTI/Kunitz inhibitor" evidence="8">
    <location>
        <begin position="9"/>
        <end position="60"/>
    </location>
</feature>
<dbReference type="SUPFAM" id="SSF57362">
    <property type="entry name" value="BPTI-like"/>
    <property type="match status" value="2"/>
</dbReference>
<evidence type="ECO:0000256" key="3">
    <source>
        <dbReference type="ARBA" id="ARBA00022690"/>
    </source>
</evidence>
<accession>A0A3B0JUV9</accession>
<evidence type="ECO:0000313" key="10">
    <source>
        <dbReference type="Proteomes" id="UP000268350"/>
    </source>
</evidence>
<dbReference type="SMART" id="SM00131">
    <property type="entry name" value="KU"/>
    <property type="match status" value="2"/>
</dbReference>
<evidence type="ECO:0000259" key="8">
    <source>
        <dbReference type="PROSITE" id="PS50279"/>
    </source>
</evidence>
<dbReference type="InterPro" id="IPR020901">
    <property type="entry name" value="Prtase_inh_Kunz-CS"/>
</dbReference>
<proteinExistence type="predicted"/>
<keyword evidence="5" id="KW-0722">Serine protease inhibitor</keyword>
<evidence type="ECO:0000256" key="1">
    <source>
        <dbReference type="ARBA" id="ARBA00004613"/>
    </source>
</evidence>
<reference evidence="10" key="1">
    <citation type="submission" date="2018-01" db="EMBL/GenBank/DDBJ databases">
        <authorList>
            <person name="Alioto T."/>
            <person name="Alioto T."/>
        </authorList>
    </citation>
    <scope>NUCLEOTIDE SEQUENCE [LARGE SCALE GENOMIC DNA]</scope>
</reference>
<keyword evidence="4" id="KW-0732">Signal</keyword>